<comment type="caution">
    <text evidence="2">The sequence shown here is derived from an EMBL/GenBank/DDBJ whole genome shotgun (WGS) entry which is preliminary data.</text>
</comment>
<feature type="domain" description="TniQ" evidence="1">
    <location>
        <begin position="77"/>
        <end position="114"/>
    </location>
</feature>
<dbReference type="Proteomes" id="UP000654304">
    <property type="component" value="Unassembled WGS sequence"/>
</dbReference>
<protein>
    <submittedName>
        <fullName evidence="2">TniQ family protein</fullName>
    </submittedName>
</protein>
<keyword evidence="3" id="KW-1185">Reference proteome</keyword>
<gene>
    <name evidence="2" type="ORF">H8K43_13040</name>
</gene>
<reference evidence="2 3" key="1">
    <citation type="submission" date="2020-08" db="EMBL/GenBank/DDBJ databases">
        <title>Novel species isolated from subtropical streams in China.</title>
        <authorList>
            <person name="Lu H."/>
        </authorList>
    </citation>
    <scope>NUCLEOTIDE SEQUENCE [LARGE SCALE GENOMIC DNA]</scope>
    <source>
        <strain evidence="2 3">CY22W</strain>
    </source>
</reference>
<evidence type="ECO:0000313" key="3">
    <source>
        <dbReference type="Proteomes" id="UP000654304"/>
    </source>
</evidence>
<name>A0ABR7A7J0_9BURK</name>
<sequence>MISHTSQNLKVAVRSVAFQQLLARPVWRSGEGRLGYLKRVATENDLSNSMLSEVDFAAAPNFLAYNNFINCLPSSSWNIRFARFCPYCLDVDPIWRREWELLFFDSCPMHQCQLIDICAQCSMPLTWRRKHLLICDCGLQLQHMRPHPCSRNVSQLSLAISNSVAPVGSIGEFSTLHNLTTAQIQRVVRLLGSVGDVSRNIRSQKIAYVDRIEVSSILTNVAADILIDWPTAFHKLLISLEHQYRTSFSSRRLPKCFGTLHASIFNTLHDPCYEFLRSAFNQYVLINWPAPIAKRNKRIPENQRMHGAWVPSSHACHELKISPRRLQKMIEDGLIIGEIRVNSENGRNYTVIQREQLNASSQHVHNFVDLQTAAKLIGFSKKRIGQLRNILFPDAKKTLEINNAPWMINLADINRILDVGQALLECMPSLESEITFSHMIRHWMWGHADIADFIVDCVRGVIRPISLCTGKRGIGSWIFSRQVVSQWLAKHNAINRLDMSVQEFARYFGIKQEVAYFLVRNDFITSIESVLPRGREKRISFKSADDFSERYVFLAELAKRTKCSSRGLLSRLAAMGIHPVSGPHIDEGRQLLMRKNAQLELAITQISLEQANRYHPQ</sequence>
<evidence type="ECO:0000313" key="2">
    <source>
        <dbReference type="EMBL" id="MBC3932607.1"/>
    </source>
</evidence>
<proteinExistence type="predicted"/>
<dbReference type="Pfam" id="PF06527">
    <property type="entry name" value="TniQ"/>
    <property type="match status" value="1"/>
</dbReference>
<dbReference type="InterPro" id="IPR009492">
    <property type="entry name" value="TniQ"/>
</dbReference>
<accession>A0ABR7A7J0</accession>
<evidence type="ECO:0000259" key="1">
    <source>
        <dbReference type="Pfam" id="PF06527"/>
    </source>
</evidence>
<dbReference type="EMBL" id="JACOGD010000006">
    <property type="protein sequence ID" value="MBC3932607.1"/>
    <property type="molecule type" value="Genomic_DNA"/>
</dbReference>
<organism evidence="2 3">
    <name type="scientific">Undibacterium curvum</name>
    <dbReference type="NCBI Taxonomy" id="2762294"/>
    <lineage>
        <taxon>Bacteria</taxon>
        <taxon>Pseudomonadati</taxon>
        <taxon>Pseudomonadota</taxon>
        <taxon>Betaproteobacteria</taxon>
        <taxon>Burkholderiales</taxon>
        <taxon>Oxalobacteraceae</taxon>
        <taxon>Undibacterium</taxon>
    </lineage>
</organism>